<dbReference type="EMBL" id="CADCTQ010000247">
    <property type="protein sequence ID" value="CAA9267494.1"/>
    <property type="molecule type" value="Genomic_DNA"/>
</dbReference>
<evidence type="ECO:0000256" key="1">
    <source>
        <dbReference type="PROSITE-ProRule" id="PRU00169"/>
    </source>
</evidence>
<dbReference type="SMART" id="SM00448">
    <property type="entry name" value="REC"/>
    <property type="match status" value="1"/>
</dbReference>
<dbReference type="GO" id="GO:0000160">
    <property type="term" value="P:phosphorelay signal transduction system"/>
    <property type="evidence" value="ECO:0007669"/>
    <property type="project" value="InterPro"/>
</dbReference>
<dbReference type="PROSITE" id="PS50110">
    <property type="entry name" value="RESPONSE_REGULATORY"/>
    <property type="match status" value="1"/>
</dbReference>
<dbReference type="PANTHER" id="PTHR44520:SF2">
    <property type="entry name" value="RESPONSE REGULATOR RCP1"/>
    <property type="match status" value="1"/>
</dbReference>
<protein>
    <recommendedName>
        <fullName evidence="2">Response regulatory domain-containing protein</fullName>
    </recommendedName>
</protein>
<evidence type="ECO:0000313" key="3">
    <source>
        <dbReference type="EMBL" id="CAA9267494.1"/>
    </source>
</evidence>
<gene>
    <name evidence="3" type="ORF">AVDCRST_MAG56-3019</name>
</gene>
<dbReference type="InterPro" id="IPR011006">
    <property type="entry name" value="CheY-like_superfamily"/>
</dbReference>
<accession>A0A6J4J0V5</accession>
<organism evidence="3">
    <name type="scientific">uncultured Cytophagales bacterium</name>
    <dbReference type="NCBI Taxonomy" id="158755"/>
    <lineage>
        <taxon>Bacteria</taxon>
        <taxon>Pseudomonadati</taxon>
        <taxon>Bacteroidota</taxon>
        <taxon>Sphingobacteriia</taxon>
        <taxon>Sphingobacteriales</taxon>
        <taxon>environmental samples</taxon>
    </lineage>
</organism>
<name>A0A6J4J0V5_9SPHI</name>
<dbReference type="InterPro" id="IPR052893">
    <property type="entry name" value="TCS_response_regulator"/>
</dbReference>
<feature type="modified residue" description="4-aspartylphosphate" evidence="1">
    <location>
        <position position="62"/>
    </location>
</feature>
<sequence>MLSLRSILLIDDSPAARFLHASLIEELHLTQELLLTANGKDGMALFEKKAKAGTPPDLVLLDLKMPVMDGFDFLELYRQRGYHQQYPTLLAVLTTSSDPRDVWHLQQIGFAQYVPKPLITEDLKALASLYLGRTARRAV</sequence>
<keyword evidence="1" id="KW-0597">Phosphoprotein</keyword>
<dbReference type="Gene3D" id="3.40.50.2300">
    <property type="match status" value="1"/>
</dbReference>
<dbReference type="Pfam" id="PF00072">
    <property type="entry name" value="Response_reg"/>
    <property type="match status" value="1"/>
</dbReference>
<dbReference type="SUPFAM" id="SSF52172">
    <property type="entry name" value="CheY-like"/>
    <property type="match status" value="1"/>
</dbReference>
<dbReference type="InterPro" id="IPR001789">
    <property type="entry name" value="Sig_transdc_resp-reg_receiver"/>
</dbReference>
<dbReference type="AlphaFoldDB" id="A0A6J4J0V5"/>
<reference evidence="3" key="1">
    <citation type="submission" date="2020-02" db="EMBL/GenBank/DDBJ databases">
        <authorList>
            <person name="Meier V. D."/>
        </authorList>
    </citation>
    <scope>NUCLEOTIDE SEQUENCE</scope>
    <source>
        <strain evidence="3">AVDCRST_MAG56</strain>
    </source>
</reference>
<proteinExistence type="predicted"/>
<dbReference type="PANTHER" id="PTHR44520">
    <property type="entry name" value="RESPONSE REGULATOR RCP1-RELATED"/>
    <property type="match status" value="1"/>
</dbReference>
<feature type="domain" description="Response regulatory" evidence="2">
    <location>
        <begin position="6"/>
        <end position="131"/>
    </location>
</feature>
<evidence type="ECO:0000259" key="2">
    <source>
        <dbReference type="PROSITE" id="PS50110"/>
    </source>
</evidence>